<organism evidence="4 5">
    <name type="scientific">Vanilla planifolia</name>
    <name type="common">Vanilla</name>
    <dbReference type="NCBI Taxonomy" id="51239"/>
    <lineage>
        <taxon>Eukaryota</taxon>
        <taxon>Viridiplantae</taxon>
        <taxon>Streptophyta</taxon>
        <taxon>Embryophyta</taxon>
        <taxon>Tracheophyta</taxon>
        <taxon>Spermatophyta</taxon>
        <taxon>Magnoliopsida</taxon>
        <taxon>Liliopsida</taxon>
        <taxon>Asparagales</taxon>
        <taxon>Orchidaceae</taxon>
        <taxon>Vanilloideae</taxon>
        <taxon>Vanilleae</taxon>
        <taxon>Vanilla</taxon>
    </lineage>
</organism>
<keyword evidence="1" id="KW-0862">Zinc</keyword>
<feature type="compositionally biased region" description="Basic and acidic residues" evidence="2">
    <location>
        <begin position="103"/>
        <end position="113"/>
    </location>
</feature>
<evidence type="ECO:0000313" key="4">
    <source>
        <dbReference type="EMBL" id="KAG0482444.1"/>
    </source>
</evidence>
<proteinExistence type="predicted"/>
<keyword evidence="1" id="KW-0479">Metal-binding</keyword>
<sequence length="236" mass="27012">MHVLSITFYTLKIDNATQRCELDFYPKGGYIAKLIMCENFKNICFNCGSHGHLWIECENIVGYRSNIKSLNEVGALAERLNLNVKKYMTIKDNMEKNGSAFDNSKEKLDEKKGKQTSRGGNSARRKSNYSKKGKGQSLHKKQMGQFTLQSRNMIEENVQDNIILAYEILLAIMKSLNGKKYMTSEDDLERVLAGLFEGSHGFGKDVKSQSLDKFHNVHLDFYAWEALHKCLDCKME</sequence>
<evidence type="ECO:0000256" key="2">
    <source>
        <dbReference type="SAM" id="MobiDB-lite"/>
    </source>
</evidence>
<dbReference type="PROSITE" id="PS50158">
    <property type="entry name" value="ZF_CCHC"/>
    <property type="match status" value="1"/>
</dbReference>
<keyword evidence="1" id="KW-0863">Zinc-finger</keyword>
<feature type="domain" description="CCHC-type" evidence="3">
    <location>
        <begin position="44"/>
        <end position="59"/>
    </location>
</feature>
<name>A0A835R5B1_VANPL</name>
<dbReference type="GO" id="GO:0003676">
    <property type="term" value="F:nucleic acid binding"/>
    <property type="evidence" value="ECO:0007669"/>
    <property type="project" value="InterPro"/>
</dbReference>
<feature type="compositionally biased region" description="Basic residues" evidence="2">
    <location>
        <begin position="123"/>
        <end position="142"/>
    </location>
</feature>
<dbReference type="EMBL" id="JADCNM010000005">
    <property type="protein sequence ID" value="KAG0482444.1"/>
    <property type="molecule type" value="Genomic_DNA"/>
</dbReference>
<evidence type="ECO:0000259" key="3">
    <source>
        <dbReference type="PROSITE" id="PS50158"/>
    </source>
</evidence>
<evidence type="ECO:0000313" key="5">
    <source>
        <dbReference type="Proteomes" id="UP000639772"/>
    </source>
</evidence>
<gene>
    <name evidence="4" type="ORF">HPP92_010528</name>
</gene>
<accession>A0A835R5B1</accession>
<reference evidence="4 5" key="1">
    <citation type="journal article" date="2020" name="Nat. Food">
        <title>A phased Vanilla planifolia genome enables genetic improvement of flavour and production.</title>
        <authorList>
            <person name="Hasing T."/>
            <person name="Tang H."/>
            <person name="Brym M."/>
            <person name="Khazi F."/>
            <person name="Huang T."/>
            <person name="Chambers A.H."/>
        </authorList>
    </citation>
    <scope>NUCLEOTIDE SEQUENCE [LARGE SCALE GENOMIC DNA]</scope>
    <source>
        <tissue evidence="4">Leaf</tissue>
    </source>
</reference>
<comment type="caution">
    <text evidence="4">The sequence shown here is derived from an EMBL/GenBank/DDBJ whole genome shotgun (WGS) entry which is preliminary data.</text>
</comment>
<dbReference type="InterPro" id="IPR001878">
    <property type="entry name" value="Znf_CCHC"/>
</dbReference>
<evidence type="ECO:0000256" key="1">
    <source>
        <dbReference type="PROSITE-ProRule" id="PRU00047"/>
    </source>
</evidence>
<feature type="region of interest" description="Disordered" evidence="2">
    <location>
        <begin position="98"/>
        <end position="142"/>
    </location>
</feature>
<dbReference type="Proteomes" id="UP000639772">
    <property type="component" value="Unassembled WGS sequence"/>
</dbReference>
<protein>
    <recommendedName>
        <fullName evidence="3">CCHC-type domain-containing protein</fullName>
    </recommendedName>
</protein>
<dbReference type="AlphaFoldDB" id="A0A835R5B1"/>
<dbReference type="GO" id="GO:0008270">
    <property type="term" value="F:zinc ion binding"/>
    <property type="evidence" value="ECO:0007669"/>
    <property type="project" value="UniProtKB-KW"/>
</dbReference>